<comment type="similarity">
    <text evidence="2">Belongs to the cyclophilin-type PPIase family.</text>
</comment>
<comment type="caution">
    <text evidence="9">The sequence shown here is derived from an EMBL/GenBank/DDBJ whole genome shotgun (WGS) entry which is preliminary data.</text>
</comment>
<name>A0AAU9WKF0_9CNID</name>
<feature type="compositionally biased region" description="Basic and acidic residues" evidence="7">
    <location>
        <begin position="327"/>
        <end position="357"/>
    </location>
</feature>
<feature type="domain" description="PPIase cyclophilin-type" evidence="8">
    <location>
        <begin position="22"/>
        <end position="166"/>
    </location>
</feature>
<feature type="compositionally biased region" description="Basic and acidic residues" evidence="7">
    <location>
        <begin position="271"/>
        <end position="285"/>
    </location>
</feature>
<keyword evidence="3" id="KW-0539">Nucleus</keyword>
<comment type="subunit">
    <text evidence="6">Part of the activated spliceosome B/catalytic step 1 spliceosome, one of the forms of the spliceosome which has a well-formed active site but still cannot catalyze the branching reaction and is composed at least of 52 proteins, the U2, U5 and U6 snRNAs and the pre-mRNA. Recruited during early steps of activated spliceosome B maturation, it is probably one of the first proteins released from this complex as he matures to the spliceosome C complex. Component of the minor spliceosome, which splices U12-type introns.</text>
</comment>
<evidence type="ECO:0000313" key="9">
    <source>
        <dbReference type="EMBL" id="CAH3116814.1"/>
    </source>
</evidence>
<feature type="region of interest" description="Disordered" evidence="7">
    <location>
        <begin position="255"/>
        <end position="429"/>
    </location>
</feature>
<gene>
    <name evidence="9" type="ORF">PMEA_00006636</name>
</gene>
<dbReference type="GO" id="GO:0071013">
    <property type="term" value="C:catalytic step 2 spliceosome"/>
    <property type="evidence" value="ECO:0007669"/>
    <property type="project" value="TreeGrafter"/>
</dbReference>
<keyword evidence="10" id="KW-1185">Reference proteome</keyword>
<dbReference type="CDD" id="cd01925">
    <property type="entry name" value="cyclophilin_CeCYP16-like"/>
    <property type="match status" value="1"/>
</dbReference>
<dbReference type="AlphaFoldDB" id="A0AAU9WKF0"/>
<feature type="compositionally biased region" description="Basic residues" evidence="7">
    <location>
        <begin position="463"/>
        <end position="480"/>
    </location>
</feature>
<dbReference type="SUPFAM" id="SSF50891">
    <property type="entry name" value="Cyclophilin-like"/>
    <property type="match status" value="1"/>
</dbReference>
<evidence type="ECO:0000256" key="4">
    <source>
        <dbReference type="ARBA" id="ARBA00040027"/>
    </source>
</evidence>
<evidence type="ECO:0000256" key="2">
    <source>
        <dbReference type="ARBA" id="ARBA00007365"/>
    </source>
</evidence>
<dbReference type="PROSITE" id="PS50072">
    <property type="entry name" value="CSA_PPIASE_2"/>
    <property type="match status" value="1"/>
</dbReference>
<proteinExistence type="inferred from homology"/>
<evidence type="ECO:0000256" key="3">
    <source>
        <dbReference type="ARBA" id="ARBA00023242"/>
    </source>
</evidence>
<dbReference type="InterPro" id="IPR002130">
    <property type="entry name" value="Cyclophilin-type_PPIase_dom"/>
</dbReference>
<feature type="compositionally biased region" description="Acidic residues" evidence="7">
    <location>
        <begin position="418"/>
        <end position="427"/>
    </location>
</feature>
<dbReference type="Pfam" id="PF00160">
    <property type="entry name" value="Pro_isomerase"/>
    <property type="match status" value="1"/>
</dbReference>
<dbReference type="PANTHER" id="PTHR45625">
    <property type="entry name" value="PEPTIDYL-PROLYL CIS-TRANS ISOMERASE-RELATED"/>
    <property type="match status" value="1"/>
</dbReference>
<dbReference type="InterPro" id="IPR029000">
    <property type="entry name" value="Cyclophilin-like_dom_sf"/>
</dbReference>
<evidence type="ECO:0000256" key="1">
    <source>
        <dbReference type="ARBA" id="ARBA00004123"/>
    </source>
</evidence>
<evidence type="ECO:0000259" key="8">
    <source>
        <dbReference type="PROSITE" id="PS50072"/>
    </source>
</evidence>
<dbReference type="EMBL" id="CALNXJ010000015">
    <property type="protein sequence ID" value="CAH3116814.1"/>
    <property type="molecule type" value="Genomic_DNA"/>
</dbReference>
<evidence type="ECO:0000256" key="6">
    <source>
        <dbReference type="ARBA" id="ARBA00046368"/>
    </source>
</evidence>
<dbReference type="FunFam" id="2.40.100.10:FF:000007">
    <property type="entry name" value="Peptidyl-prolyl cis-trans isomerase CWC27 homolog"/>
    <property type="match status" value="1"/>
</dbReference>
<dbReference type="GO" id="GO:0003755">
    <property type="term" value="F:peptidyl-prolyl cis-trans isomerase activity"/>
    <property type="evidence" value="ECO:0007669"/>
    <property type="project" value="InterPro"/>
</dbReference>
<comment type="subcellular location">
    <subcellularLocation>
        <location evidence="1">Nucleus</location>
    </subcellularLocation>
</comment>
<feature type="compositionally biased region" description="Basic and acidic residues" evidence="7">
    <location>
        <begin position="364"/>
        <end position="387"/>
    </location>
</feature>
<evidence type="ECO:0000313" key="10">
    <source>
        <dbReference type="Proteomes" id="UP001159428"/>
    </source>
</evidence>
<sequence length="480" mass="55317">MSNIYIQEPPTNGKVLLITSSGEIEIELWSKEAPKTCRNFVQLCLEGYYDGTIFHRIVKGFCVQGGDPTGTGMGGESIYGRPFKDEFHQRLRFVRRGLVAMANAGPNDNQSQFFFTLGATHELNGKHTIFGKVAGDTIYNMIKMEDCEVDNNDRPLFPPKIKKTEVLYNPFDDIVPRQRKEEVKTKPEEEKKKKVKGTKNFSLLSFGEEAEEDESTVASVSKTLKMKSSHDLLNDPKLSKQPAVEVKVSLIYKKEKSKNKGLDDDSDEENTDGRDFDADMRDKVRNKLKKRKAEEDEDDSDRMKTKERLETSKEEEEPQSKISSSRAEYKRLKRELMESKTEKTEKEESSSETKESDVLAAFHAEQKTYLEKKKTSQKRKGEGRDEQTLSLLASFASKLNNVEGEQEREENEGKDIEKDEENQDDDTGWMFHSLKCEAESKRARDAYIENEDTYEIFDPRNPINKRRREASKKAMKEKRR</sequence>
<reference evidence="9 10" key="1">
    <citation type="submission" date="2022-05" db="EMBL/GenBank/DDBJ databases">
        <authorList>
            <consortium name="Genoscope - CEA"/>
            <person name="William W."/>
        </authorList>
    </citation>
    <scope>NUCLEOTIDE SEQUENCE [LARGE SCALE GENOMIC DNA]</scope>
</reference>
<dbReference type="Gene3D" id="2.40.100.10">
    <property type="entry name" value="Cyclophilin-like"/>
    <property type="match status" value="1"/>
</dbReference>
<feature type="compositionally biased region" description="Basic and acidic residues" evidence="7">
    <location>
        <begin position="301"/>
        <end position="312"/>
    </location>
</feature>
<dbReference type="PRINTS" id="PR00153">
    <property type="entry name" value="CSAPPISMRASE"/>
</dbReference>
<dbReference type="InterPro" id="IPR044666">
    <property type="entry name" value="Cyclophilin_A-like"/>
</dbReference>
<protein>
    <recommendedName>
        <fullName evidence="4">Spliceosome-associated protein CWC27 homolog</fullName>
    </recommendedName>
    <alternativeName>
        <fullName evidence="5">Probable inactive peptidyl-prolyl cis-trans isomerase CWC27 homolog</fullName>
    </alternativeName>
</protein>
<feature type="region of interest" description="Disordered" evidence="7">
    <location>
        <begin position="458"/>
        <end position="480"/>
    </location>
</feature>
<evidence type="ECO:0000256" key="7">
    <source>
        <dbReference type="SAM" id="MobiDB-lite"/>
    </source>
</evidence>
<evidence type="ECO:0000256" key="5">
    <source>
        <dbReference type="ARBA" id="ARBA00042090"/>
    </source>
</evidence>
<dbReference type="PANTHER" id="PTHR45625:SF6">
    <property type="entry name" value="SPLICEOSOME-ASSOCIATED PROTEIN CWC27 HOMOLOG"/>
    <property type="match status" value="1"/>
</dbReference>
<accession>A0AAU9WKF0</accession>
<organism evidence="9 10">
    <name type="scientific">Pocillopora meandrina</name>
    <dbReference type="NCBI Taxonomy" id="46732"/>
    <lineage>
        <taxon>Eukaryota</taxon>
        <taxon>Metazoa</taxon>
        <taxon>Cnidaria</taxon>
        <taxon>Anthozoa</taxon>
        <taxon>Hexacorallia</taxon>
        <taxon>Scleractinia</taxon>
        <taxon>Astrocoeniina</taxon>
        <taxon>Pocilloporidae</taxon>
        <taxon>Pocillopora</taxon>
    </lineage>
</organism>
<dbReference type="Proteomes" id="UP001159428">
    <property type="component" value="Unassembled WGS sequence"/>
</dbReference>